<feature type="domain" description="Protein NO VEIN C-terminal" evidence="2">
    <location>
        <begin position="500"/>
        <end position="584"/>
    </location>
</feature>
<dbReference type="PANTHER" id="PTHR32387:SF0">
    <property type="entry name" value="PROTEIN NO VEIN"/>
    <property type="match status" value="1"/>
</dbReference>
<feature type="region of interest" description="Disordered" evidence="1">
    <location>
        <begin position="326"/>
        <end position="381"/>
    </location>
</feature>
<name>A0A6A4KZP2_9ERIC</name>
<dbReference type="GO" id="GO:0005634">
    <property type="term" value="C:nucleus"/>
    <property type="evidence" value="ECO:0007669"/>
    <property type="project" value="TreeGrafter"/>
</dbReference>
<feature type="non-terminal residue" evidence="3">
    <location>
        <position position="1"/>
    </location>
</feature>
<dbReference type="GO" id="GO:0010305">
    <property type="term" value="P:leaf vascular tissue pattern formation"/>
    <property type="evidence" value="ECO:0007669"/>
    <property type="project" value="TreeGrafter"/>
</dbReference>
<dbReference type="GO" id="GO:0009793">
    <property type="term" value="P:embryo development ending in seed dormancy"/>
    <property type="evidence" value="ECO:0007669"/>
    <property type="project" value="TreeGrafter"/>
</dbReference>
<evidence type="ECO:0000313" key="3">
    <source>
        <dbReference type="EMBL" id="KAE9450712.1"/>
    </source>
</evidence>
<dbReference type="EMBL" id="QEFC01002770">
    <property type="protein sequence ID" value="KAE9450712.1"/>
    <property type="molecule type" value="Genomic_DNA"/>
</dbReference>
<dbReference type="InterPro" id="IPR052957">
    <property type="entry name" value="Auxin_embryo_med"/>
</dbReference>
<reference evidence="3 4" key="1">
    <citation type="journal article" date="2019" name="Genome Biol. Evol.">
        <title>The Rhododendron genome and chromosomal organization provide insight into shared whole-genome duplications across the heath family (Ericaceae).</title>
        <authorList>
            <person name="Soza V.L."/>
            <person name="Lindsley D."/>
            <person name="Waalkes A."/>
            <person name="Ramage E."/>
            <person name="Patwardhan R.P."/>
            <person name="Burton J.N."/>
            <person name="Adey A."/>
            <person name="Kumar A."/>
            <person name="Qiu R."/>
            <person name="Shendure J."/>
            <person name="Hall B."/>
        </authorList>
    </citation>
    <scope>NUCLEOTIDE SEQUENCE [LARGE SCALE GENOMIC DNA]</scope>
    <source>
        <strain evidence="3">RSF 1966-606</strain>
    </source>
</reference>
<gene>
    <name evidence="3" type="ORF">C3L33_17387</name>
</gene>
<accession>A0A6A4KZP2</accession>
<dbReference type="PANTHER" id="PTHR32387">
    <property type="entry name" value="WU:FJ29H11"/>
    <property type="match status" value="1"/>
</dbReference>
<dbReference type="Pfam" id="PF13020">
    <property type="entry name" value="NOV_C"/>
    <property type="match status" value="1"/>
</dbReference>
<evidence type="ECO:0000313" key="4">
    <source>
        <dbReference type="Proteomes" id="UP000428333"/>
    </source>
</evidence>
<sequence>MTKFYTFIWNEMATSKQKIVEELRLGPFIFVPNSVIQRHEDIVPGVLFSPSEVYWHDLTDGSSAIGHPLCKTLCNVYPSLHEFFVSECGVNEEPRLRSYLEILLQLSTVTLPSQAADTVFQVFLQWSNGLKSGVLSHEDLSYLKDCLLKVEFAVLPTVLDKWVSLHPSFGLICWCDDENLKKEFKHFDNIDFLYFGKLSADEQEMLRVKVSVLLQNLGIPALSEVITREAIHYGLADRSPKASLLNWALPYAQRYFYNGNVFYTTRESDPHALFMELSRLLFEGSPDLYLANFLHMITTMVESGSNEEQIEFFILNSQKVPKLPDEEESVWSLPPAVPSSTVNEEAHTSSTVTAEQQNPTKSKRKPGINSNWPPADWKTAPGFSFPRLSQYRAEEAIPPPSRSLHVMEDDSKKKFAQMDHITQIEISSDWTVEGVAYNSVPSEASDKNPVASLLGSANDSTCPITQSANPNLMGHKNIERDQFSFGTPNVEAAYLTGRQGELVAFNYFITNFAEKSVTWVNKDNESGLPYDIVIGEEGKSKEYIEVKATKSLKKDWFFISSREWQFAFEKGKSFSIAHVGLSDSTHKRARITLFKNPVRLCHQGKLQLAVVMPK</sequence>
<dbReference type="InterPro" id="IPR024975">
    <property type="entry name" value="NOV_C"/>
</dbReference>
<dbReference type="OrthoDB" id="1262810at2759"/>
<comment type="caution">
    <text evidence="3">The sequence shown here is derived from an EMBL/GenBank/DDBJ whole genome shotgun (WGS) entry which is preliminary data.</text>
</comment>
<proteinExistence type="predicted"/>
<dbReference type="GO" id="GO:0048364">
    <property type="term" value="P:root development"/>
    <property type="evidence" value="ECO:0007669"/>
    <property type="project" value="TreeGrafter"/>
</dbReference>
<evidence type="ECO:0000259" key="2">
    <source>
        <dbReference type="Pfam" id="PF13020"/>
    </source>
</evidence>
<feature type="compositionally biased region" description="Polar residues" evidence="1">
    <location>
        <begin position="338"/>
        <end position="360"/>
    </location>
</feature>
<organism evidence="3 4">
    <name type="scientific">Rhododendron williamsianum</name>
    <dbReference type="NCBI Taxonomy" id="262921"/>
    <lineage>
        <taxon>Eukaryota</taxon>
        <taxon>Viridiplantae</taxon>
        <taxon>Streptophyta</taxon>
        <taxon>Embryophyta</taxon>
        <taxon>Tracheophyta</taxon>
        <taxon>Spermatophyta</taxon>
        <taxon>Magnoliopsida</taxon>
        <taxon>eudicotyledons</taxon>
        <taxon>Gunneridae</taxon>
        <taxon>Pentapetalae</taxon>
        <taxon>asterids</taxon>
        <taxon>Ericales</taxon>
        <taxon>Ericaceae</taxon>
        <taxon>Ericoideae</taxon>
        <taxon>Rhodoreae</taxon>
        <taxon>Rhododendron</taxon>
    </lineage>
</organism>
<keyword evidence="4" id="KW-1185">Reference proteome</keyword>
<dbReference type="AlphaFoldDB" id="A0A6A4KZP2"/>
<protein>
    <recommendedName>
        <fullName evidence="2">Protein NO VEIN C-terminal domain-containing protein</fullName>
    </recommendedName>
</protein>
<dbReference type="Proteomes" id="UP000428333">
    <property type="component" value="Linkage Group LG10"/>
</dbReference>
<evidence type="ECO:0000256" key="1">
    <source>
        <dbReference type="SAM" id="MobiDB-lite"/>
    </source>
</evidence>